<keyword evidence="1" id="KW-0472">Membrane</keyword>
<dbReference type="AlphaFoldDB" id="A0A2T1NE84"/>
<evidence type="ECO:0000313" key="3">
    <source>
        <dbReference type="Proteomes" id="UP000238426"/>
    </source>
</evidence>
<reference evidence="2 3" key="1">
    <citation type="submission" date="2018-03" db="EMBL/GenBank/DDBJ databases">
        <title>Mesoflavibacter sp. HG37 and Mesoflavibacter sp. HG96 sp.nov., two marine bacteria isolated from seawater of Western Pacific Ocean.</title>
        <authorList>
            <person name="Cheng H."/>
            <person name="Wu Y.-H."/>
            <person name="Guo L.-L."/>
            <person name="Xu X.-W."/>
        </authorList>
    </citation>
    <scope>NUCLEOTIDE SEQUENCE [LARGE SCALE GENOMIC DNA]</scope>
    <source>
        <strain evidence="2 3">KCTC 32269</strain>
    </source>
</reference>
<gene>
    <name evidence="2" type="ORF">C7H52_05630</name>
</gene>
<dbReference type="Proteomes" id="UP000238426">
    <property type="component" value="Unassembled WGS sequence"/>
</dbReference>
<keyword evidence="3" id="KW-1185">Reference proteome</keyword>
<dbReference type="OrthoDB" id="1454061at2"/>
<keyword evidence="1" id="KW-0812">Transmembrane</keyword>
<accession>A0A2T1NE84</accession>
<evidence type="ECO:0000313" key="2">
    <source>
        <dbReference type="EMBL" id="PSG90754.1"/>
    </source>
</evidence>
<evidence type="ECO:0000256" key="1">
    <source>
        <dbReference type="SAM" id="Phobius"/>
    </source>
</evidence>
<name>A0A2T1NE84_9FLAO</name>
<keyword evidence="1" id="KW-1133">Transmembrane helix</keyword>
<dbReference type="RefSeq" id="WP_106462895.1">
    <property type="nucleotide sequence ID" value="NZ_PXOQ01000007.1"/>
</dbReference>
<proteinExistence type="predicted"/>
<organism evidence="2 3">
    <name type="scientific">Aurantibacter aestuarii</name>
    <dbReference type="NCBI Taxonomy" id="1266046"/>
    <lineage>
        <taxon>Bacteria</taxon>
        <taxon>Pseudomonadati</taxon>
        <taxon>Bacteroidota</taxon>
        <taxon>Flavobacteriia</taxon>
        <taxon>Flavobacteriales</taxon>
        <taxon>Flavobacteriaceae</taxon>
        <taxon>Aurantibacter</taxon>
    </lineage>
</organism>
<feature type="transmembrane region" description="Helical" evidence="1">
    <location>
        <begin position="66"/>
        <end position="86"/>
    </location>
</feature>
<comment type="caution">
    <text evidence="2">The sequence shown here is derived from an EMBL/GenBank/DDBJ whole genome shotgun (WGS) entry which is preliminary data.</text>
</comment>
<dbReference type="EMBL" id="PXOQ01000007">
    <property type="protein sequence ID" value="PSG90754.1"/>
    <property type="molecule type" value="Genomic_DNA"/>
</dbReference>
<sequence length="87" mass="9856">MSFGAVQHAISVMKSNRNLIKKHRKKGGLKGHFGLEKTEYNLPKASPKQLSELRNKLKSEKRLRNLKIYLFVGVITSAIIGVLVYYA</sequence>
<protein>
    <submittedName>
        <fullName evidence="2">Uncharacterized protein</fullName>
    </submittedName>
</protein>